<dbReference type="InterPro" id="IPR011990">
    <property type="entry name" value="TPR-like_helical_dom_sf"/>
</dbReference>
<feature type="domain" description="RagB/SusD" evidence="6">
    <location>
        <begin position="327"/>
        <end position="470"/>
    </location>
</feature>
<dbReference type="OrthoDB" id="9794888at2"/>
<dbReference type="Pfam" id="PF07980">
    <property type="entry name" value="SusD_RagB"/>
    <property type="match status" value="1"/>
</dbReference>
<comment type="caution">
    <text evidence="8">The sequence shown here is derived from an EMBL/GenBank/DDBJ whole genome shotgun (WGS) entry which is preliminary data.</text>
</comment>
<feature type="domain" description="SusD-like N-terminal" evidence="7">
    <location>
        <begin position="95"/>
        <end position="229"/>
    </location>
</feature>
<evidence type="ECO:0000256" key="1">
    <source>
        <dbReference type="ARBA" id="ARBA00004442"/>
    </source>
</evidence>
<comment type="subcellular location">
    <subcellularLocation>
        <location evidence="1">Cell outer membrane</location>
    </subcellularLocation>
</comment>
<dbReference type="Proteomes" id="UP000317624">
    <property type="component" value="Unassembled WGS sequence"/>
</dbReference>
<keyword evidence="5" id="KW-0998">Cell outer membrane</keyword>
<evidence type="ECO:0000259" key="6">
    <source>
        <dbReference type="Pfam" id="PF07980"/>
    </source>
</evidence>
<accession>A0A558C396</accession>
<dbReference type="InterPro" id="IPR012944">
    <property type="entry name" value="SusD_RagB_dom"/>
</dbReference>
<comment type="similarity">
    <text evidence="2">Belongs to the SusD family.</text>
</comment>
<keyword evidence="9" id="KW-1185">Reference proteome</keyword>
<dbReference type="Pfam" id="PF14322">
    <property type="entry name" value="SusD-like_3"/>
    <property type="match status" value="1"/>
</dbReference>
<dbReference type="SUPFAM" id="SSF48452">
    <property type="entry name" value="TPR-like"/>
    <property type="match status" value="1"/>
</dbReference>
<reference evidence="8 9" key="1">
    <citation type="submission" date="2019-07" db="EMBL/GenBank/DDBJ databases">
        <title>Hymenobacter sp. straun FUR1 Genome sequencing and assembly.</title>
        <authorList>
            <person name="Chhetri G."/>
        </authorList>
    </citation>
    <scope>NUCLEOTIDE SEQUENCE [LARGE SCALE GENOMIC DNA]</scope>
    <source>
        <strain evidence="8 9">Fur1</strain>
    </source>
</reference>
<evidence type="ECO:0000313" key="9">
    <source>
        <dbReference type="Proteomes" id="UP000317624"/>
    </source>
</evidence>
<evidence type="ECO:0000256" key="3">
    <source>
        <dbReference type="ARBA" id="ARBA00022729"/>
    </source>
</evidence>
<evidence type="ECO:0000256" key="2">
    <source>
        <dbReference type="ARBA" id="ARBA00006275"/>
    </source>
</evidence>
<dbReference type="Gene3D" id="1.25.40.390">
    <property type="match status" value="1"/>
</dbReference>
<dbReference type="RefSeq" id="WP_144844380.1">
    <property type="nucleotide sequence ID" value="NZ_VMRJ01000001.1"/>
</dbReference>
<evidence type="ECO:0000259" key="7">
    <source>
        <dbReference type="Pfam" id="PF14322"/>
    </source>
</evidence>
<protein>
    <submittedName>
        <fullName evidence="8">RagB/SusD family nutrient uptake outer membrane protein</fullName>
    </submittedName>
</protein>
<proteinExistence type="inferred from homology"/>
<keyword evidence="4" id="KW-0472">Membrane</keyword>
<organism evidence="8 9">
    <name type="scientific">Hymenobacter setariae</name>
    <dbReference type="NCBI Taxonomy" id="2594794"/>
    <lineage>
        <taxon>Bacteria</taxon>
        <taxon>Pseudomonadati</taxon>
        <taxon>Bacteroidota</taxon>
        <taxon>Cytophagia</taxon>
        <taxon>Cytophagales</taxon>
        <taxon>Hymenobacteraceae</taxon>
        <taxon>Hymenobacter</taxon>
    </lineage>
</organism>
<keyword evidence="3" id="KW-0732">Signal</keyword>
<evidence type="ECO:0000256" key="5">
    <source>
        <dbReference type="ARBA" id="ARBA00023237"/>
    </source>
</evidence>
<dbReference type="AlphaFoldDB" id="A0A558C396"/>
<dbReference type="InterPro" id="IPR033985">
    <property type="entry name" value="SusD-like_N"/>
</dbReference>
<gene>
    <name evidence="8" type="ORF">FNT36_03445</name>
</gene>
<dbReference type="CDD" id="cd08977">
    <property type="entry name" value="SusD"/>
    <property type="match status" value="1"/>
</dbReference>
<dbReference type="EMBL" id="VMRJ01000001">
    <property type="protein sequence ID" value="TVT43157.1"/>
    <property type="molecule type" value="Genomic_DNA"/>
</dbReference>
<dbReference type="GO" id="GO:0009279">
    <property type="term" value="C:cell outer membrane"/>
    <property type="evidence" value="ECO:0007669"/>
    <property type="project" value="UniProtKB-SubCell"/>
</dbReference>
<evidence type="ECO:0000256" key="4">
    <source>
        <dbReference type="ARBA" id="ARBA00023136"/>
    </source>
</evidence>
<evidence type="ECO:0000313" key="8">
    <source>
        <dbReference type="EMBL" id="TVT43157.1"/>
    </source>
</evidence>
<name>A0A558C396_9BACT</name>
<sequence>MQTQTLFRFSRRLLLPALLGLGACNFLDVGPPPTQVVDTTVYSADASATAGVLGIYIGLTSRGTNVPGIANDAALSTFLGLEADELLYATTAFDEYRLNQVNPAGNGPSLLWSQAYTNIYQCNTAVAGLTASTTLTVSLKTQLLGEAKFLRAFNYFYLANLFGDVPLVLGTDYAANSTLGRTPKADVYAAVVTDLLDAQKSLAATYPVSNERTRVNQAAATALLARVYLYQQNWAAAETQASAVLGQTTLYTLPALNQVFLANSQEAIWQLRRAGTVSTNTAEGAYFVPSSLTVAPAATYQLTNTLYNAFGTPDNRRTTWTNSYAVAGTTYRYPFKYQQRIPTANAGAATEYSVVLRLAEQYLIRAEARIRQGKVADGLADLNVVRARAGAPALSTALGQADALLAVENERRLELFTEYGHRWFDLIRTGRVAAVLGAYKGTTWDANDNMWPIPATQLLANPALTQNPGY</sequence>